<dbReference type="PROSITE" id="PS50105">
    <property type="entry name" value="SAM_DOMAIN"/>
    <property type="match status" value="1"/>
</dbReference>
<dbReference type="WBParaSite" id="nRc.2.0.1.t16010-RA">
    <property type="protein sequence ID" value="nRc.2.0.1.t16010-RA"/>
    <property type="gene ID" value="nRc.2.0.1.g16010"/>
</dbReference>
<feature type="domain" description="SAM" evidence="1">
    <location>
        <begin position="90"/>
        <end position="148"/>
    </location>
</feature>
<proteinExistence type="predicted"/>
<dbReference type="CDD" id="cd09487">
    <property type="entry name" value="SAM_superfamily"/>
    <property type="match status" value="1"/>
</dbReference>
<name>A0A915IQ61_ROMCU</name>
<evidence type="ECO:0000313" key="3">
    <source>
        <dbReference type="WBParaSite" id="nRc.2.0.1.t16010-RA"/>
    </source>
</evidence>
<dbReference type="InterPro" id="IPR013761">
    <property type="entry name" value="SAM/pointed_sf"/>
</dbReference>
<dbReference type="Proteomes" id="UP000887565">
    <property type="component" value="Unplaced"/>
</dbReference>
<organism evidence="2 3">
    <name type="scientific">Romanomermis culicivorax</name>
    <name type="common">Nematode worm</name>
    <dbReference type="NCBI Taxonomy" id="13658"/>
    <lineage>
        <taxon>Eukaryota</taxon>
        <taxon>Metazoa</taxon>
        <taxon>Ecdysozoa</taxon>
        <taxon>Nematoda</taxon>
        <taxon>Enoplea</taxon>
        <taxon>Dorylaimia</taxon>
        <taxon>Mermithida</taxon>
        <taxon>Mermithoidea</taxon>
        <taxon>Mermithidae</taxon>
        <taxon>Romanomermis</taxon>
    </lineage>
</organism>
<reference evidence="3" key="1">
    <citation type="submission" date="2022-11" db="UniProtKB">
        <authorList>
            <consortium name="WormBaseParasite"/>
        </authorList>
    </citation>
    <scope>IDENTIFICATION</scope>
</reference>
<evidence type="ECO:0000259" key="1">
    <source>
        <dbReference type="PROSITE" id="PS50105"/>
    </source>
</evidence>
<evidence type="ECO:0000313" key="2">
    <source>
        <dbReference type="Proteomes" id="UP000887565"/>
    </source>
</evidence>
<protein>
    <submittedName>
        <fullName evidence="3">SAM domain-containing protein</fullName>
    </submittedName>
</protein>
<dbReference type="InterPro" id="IPR001660">
    <property type="entry name" value="SAM"/>
</dbReference>
<dbReference type="SMART" id="SM00454">
    <property type="entry name" value="SAM"/>
    <property type="match status" value="1"/>
</dbReference>
<accession>A0A915IQ61</accession>
<sequence length="278" mass="31942">MTFVPAGSEIDLLVMKKLTDNTQVRPDNDFGDCLIANNRESLFNSTPLPSKRIQIRTTLAPLQRKVSRDNIQAAPAFVFERKPFAVENCIDKFLKMACCPEYIDIFRAQKIQINQLLRMTESDFEKLGIEKFGDRRRLMDFIKEFHRKTWSNMAMEPFSSVVEAVRLVSNLHAELSSMESSLMHFRRSIIDEPTNFFRGNGPNEKFNCEKLKSEMEFCQLAVKNLSDEFNRTFEFISSAISDYSIKEQTNAEINKEFCNVSIVITLSSAVVILAVFSV</sequence>
<dbReference type="AlphaFoldDB" id="A0A915IQ61"/>
<keyword evidence="2" id="KW-1185">Reference proteome</keyword>
<dbReference type="SUPFAM" id="SSF47769">
    <property type="entry name" value="SAM/Pointed domain"/>
    <property type="match status" value="1"/>
</dbReference>
<dbReference type="Gene3D" id="1.10.150.50">
    <property type="entry name" value="Transcription Factor, Ets-1"/>
    <property type="match status" value="1"/>
</dbReference>
<dbReference type="Pfam" id="PF00536">
    <property type="entry name" value="SAM_1"/>
    <property type="match status" value="1"/>
</dbReference>